<dbReference type="PROSITE" id="PS50234">
    <property type="entry name" value="VWFA"/>
    <property type="match status" value="1"/>
</dbReference>
<evidence type="ECO:0000259" key="1">
    <source>
        <dbReference type="PROSITE" id="PS50234"/>
    </source>
</evidence>
<dbReference type="Pfam" id="PF00092">
    <property type="entry name" value="VWA"/>
    <property type="match status" value="1"/>
</dbReference>
<proteinExistence type="predicted"/>
<comment type="caution">
    <text evidence="2">The sequence shown here is derived from an EMBL/GenBank/DDBJ whole genome shotgun (WGS) entry which is preliminary data.</text>
</comment>
<dbReference type="EMBL" id="JBAFSM010000045">
    <property type="protein sequence ID" value="MEG3439302.1"/>
    <property type="molecule type" value="Genomic_DNA"/>
</dbReference>
<dbReference type="InterPro" id="IPR051266">
    <property type="entry name" value="CLCR"/>
</dbReference>
<gene>
    <name evidence="2" type="ORF">V0288_19405</name>
</gene>
<dbReference type="RefSeq" id="WP_332866788.1">
    <property type="nucleotide sequence ID" value="NZ_JBAFSM010000045.1"/>
</dbReference>
<evidence type="ECO:0000313" key="2">
    <source>
        <dbReference type="EMBL" id="MEG3439302.1"/>
    </source>
</evidence>
<dbReference type="Proteomes" id="UP001328733">
    <property type="component" value="Unassembled WGS sequence"/>
</dbReference>
<name>A0AAW9QXG4_9CHRO</name>
<dbReference type="SMART" id="SM00327">
    <property type="entry name" value="VWA"/>
    <property type="match status" value="1"/>
</dbReference>
<evidence type="ECO:0000313" key="3">
    <source>
        <dbReference type="Proteomes" id="UP001328733"/>
    </source>
</evidence>
<dbReference type="Gene3D" id="3.40.50.410">
    <property type="entry name" value="von Willebrand factor, type A domain"/>
    <property type="match status" value="1"/>
</dbReference>
<dbReference type="SUPFAM" id="SSF53300">
    <property type="entry name" value="vWA-like"/>
    <property type="match status" value="1"/>
</dbReference>
<dbReference type="AlphaFoldDB" id="A0AAW9QXG4"/>
<dbReference type="PANTHER" id="PTHR10579:SF43">
    <property type="entry name" value="ZINC FINGER (C3HC4-TYPE RING FINGER) FAMILY PROTEIN"/>
    <property type="match status" value="1"/>
</dbReference>
<dbReference type="InterPro" id="IPR002035">
    <property type="entry name" value="VWF_A"/>
</dbReference>
<reference evidence="2 3" key="1">
    <citation type="submission" date="2024-01" db="EMBL/GenBank/DDBJ databases">
        <title>Genomic insights into the taxonomy and metabolism of the cyanobacterium Pannus brasiliensis CCIBt3594.</title>
        <authorList>
            <person name="Machado M."/>
            <person name="Botero N.B."/>
            <person name="Andreote A.P.D."/>
            <person name="Feitosa A.M.T."/>
            <person name="Popin R."/>
            <person name="Sivonen K."/>
            <person name="Fiore M.F."/>
        </authorList>
    </citation>
    <scope>NUCLEOTIDE SEQUENCE [LARGE SCALE GENOMIC DNA]</scope>
    <source>
        <strain evidence="2 3">CCIBt3594</strain>
    </source>
</reference>
<accession>A0AAW9QXG4</accession>
<dbReference type="InterPro" id="IPR036465">
    <property type="entry name" value="vWFA_dom_sf"/>
</dbReference>
<feature type="domain" description="VWFA" evidence="1">
    <location>
        <begin position="43"/>
        <end position="215"/>
    </location>
</feature>
<keyword evidence="3" id="KW-1185">Reference proteome</keyword>
<protein>
    <submittedName>
        <fullName evidence="2">VWA domain-containing protein</fullName>
    </submittedName>
</protein>
<sequence>MHVTLKSALSDSHLDANQTRSQRQLALSIAATTEQVGTSLPINLCLVLDHSGSMRGRPLETVKQAAFSLIESLGENDRLSVIAFDHRAKVIVPNQSVSDVKTITKAIEQLQADGGTAIDEGIKLGIQESAAGSKDRVSHIFLLTDGENEHGNNDRCLKLAGVASEYSITVNTLGFGNRWNQDILEKIADLAGGTLAYIEQPEQALVEFTRLFSRLQSVGLTNAYLTLELDPRVRLAELKPIAQVAPDTIELAVQTEGDFYTTRLGDLMVNEEKIVLVNFYISQLPAGMQTIARVKVRYDDPSTSRTGLYSETLPITIESQAIYQPQPNDRVQQSILTLAKYRQTQIAEEKLKQGDRSGAATLLQSAAKTALQLGEKNAATVLQNNATRLQTGEELSDSDLKKTRILSKTRLQDDGK</sequence>
<organism evidence="2 3">
    <name type="scientific">Pannus brasiliensis CCIBt3594</name>
    <dbReference type="NCBI Taxonomy" id="1427578"/>
    <lineage>
        <taxon>Bacteria</taxon>
        <taxon>Bacillati</taxon>
        <taxon>Cyanobacteriota</taxon>
        <taxon>Cyanophyceae</taxon>
        <taxon>Oscillatoriophycideae</taxon>
        <taxon>Chroococcales</taxon>
        <taxon>Microcystaceae</taxon>
        <taxon>Pannus</taxon>
    </lineage>
</organism>
<dbReference type="PANTHER" id="PTHR10579">
    <property type="entry name" value="CALCIUM-ACTIVATED CHLORIDE CHANNEL REGULATOR"/>
    <property type="match status" value="1"/>
</dbReference>